<dbReference type="PANTHER" id="PTHR43236">
    <property type="entry name" value="ANTITOXIN HIGA1"/>
    <property type="match status" value="1"/>
</dbReference>
<dbReference type="PANTHER" id="PTHR43236:SF1">
    <property type="entry name" value="BLL7220 PROTEIN"/>
    <property type="match status" value="1"/>
</dbReference>
<dbReference type="RefSeq" id="WP_142024394.1">
    <property type="nucleotide sequence ID" value="NZ_VFQE01000001.1"/>
</dbReference>
<dbReference type="InterPro" id="IPR052345">
    <property type="entry name" value="Rad_response_metalloprotease"/>
</dbReference>
<evidence type="ECO:0000259" key="1">
    <source>
        <dbReference type="Pfam" id="PF06114"/>
    </source>
</evidence>
<evidence type="ECO:0000313" key="3">
    <source>
        <dbReference type="Proteomes" id="UP000319865"/>
    </source>
</evidence>
<dbReference type="InterPro" id="IPR010359">
    <property type="entry name" value="IrrE_HExxH"/>
</dbReference>
<reference evidence="2 3" key="1">
    <citation type="submission" date="2019-06" db="EMBL/GenBank/DDBJ databases">
        <title>Sequencing the genomes of 1000 actinobacteria strains.</title>
        <authorList>
            <person name="Klenk H.-P."/>
        </authorList>
    </citation>
    <scope>NUCLEOTIDE SEQUENCE [LARGE SCALE GENOMIC DNA]</scope>
    <source>
        <strain evidence="2 3">DSM 46837</strain>
    </source>
</reference>
<organism evidence="2 3">
    <name type="scientific">Blastococcus colisei</name>
    <dbReference type="NCBI Taxonomy" id="1564162"/>
    <lineage>
        <taxon>Bacteria</taxon>
        <taxon>Bacillati</taxon>
        <taxon>Actinomycetota</taxon>
        <taxon>Actinomycetes</taxon>
        <taxon>Geodermatophilales</taxon>
        <taxon>Geodermatophilaceae</taxon>
        <taxon>Blastococcus</taxon>
    </lineage>
</organism>
<accession>A0A543PC56</accession>
<dbReference type="Proteomes" id="UP000319865">
    <property type="component" value="Unassembled WGS sequence"/>
</dbReference>
<sequence length="153" mass="16831">MTVRPESGGVRLRCRLLTSAPVSGLLLREPGETPIIGVNANNAEVRQRFTIAHELGHLVLHKGKRLVVDRAVRVNFRDSVSSLATDREEMEANAFAAGLLMPSAAVTDELHRIVRGRHRTDSEVVDVLAGKFQVSRSAMEFRLINLGMLTHGD</sequence>
<dbReference type="Pfam" id="PF06114">
    <property type="entry name" value="Peptidase_M78"/>
    <property type="match status" value="1"/>
</dbReference>
<proteinExistence type="predicted"/>
<feature type="domain" description="IrrE N-terminal-like" evidence="1">
    <location>
        <begin position="9"/>
        <end position="143"/>
    </location>
</feature>
<gene>
    <name evidence="2" type="ORF">FHU33_1053</name>
</gene>
<keyword evidence="3" id="KW-1185">Reference proteome</keyword>
<evidence type="ECO:0000313" key="2">
    <source>
        <dbReference type="EMBL" id="TQN41676.1"/>
    </source>
</evidence>
<comment type="caution">
    <text evidence="2">The sequence shown here is derived from an EMBL/GenBank/DDBJ whole genome shotgun (WGS) entry which is preliminary data.</text>
</comment>
<dbReference type="OrthoDB" id="9794834at2"/>
<name>A0A543PC56_9ACTN</name>
<dbReference type="AlphaFoldDB" id="A0A543PC56"/>
<dbReference type="Gene3D" id="1.10.10.2910">
    <property type="match status" value="1"/>
</dbReference>
<dbReference type="EMBL" id="VFQE01000001">
    <property type="protein sequence ID" value="TQN41676.1"/>
    <property type="molecule type" value="Genomic_DNA"/>
</dbReference>
<protein>
    <submittedName>
        <fullName evidence="2">Uncharacterized protein DUF955</fullName>
    </submittedName>
</protein>